<gene>
    <name evidence="2" type="ORF">FMAN_15337</name>
</gene>
<comment type="caution">
    <text evidence="2">The sequence shown here is derived from an EMBL/GenBank/DDBJ whole genome shotgun (WGS) entry which is preliminary data.</text>
</comment>
<evidence type="ECO:0000313" key="3">
    <source>
        <dbReference type="Proteomes" id="UP000184255"/>
    </source>
</evidence>
<accession>A0A1L7U936</accession>
<protein>
    <submittedName>
        <fullName evidence="2">Uncharacterized protein</fullName>
    </submittedName>
</protein>
<keyword evidence="3" id="KW-1185">Reference proteome</keyword>
<dbReference type="Proteomes" id="UP000184255">
    <property type="component" value="Unassembled WGS sequence"/>
</dbReference>
<name>A0A1L7U936_FUSMA</name>
<evidence type="ECO:0000313" key="2">
    <source>
        <dbReference type="EMBL" id="CVL07224.1"/>
    </source>
</evidence>
<proteinExistence type="predicted"/>
<dbReference type="AlphaFoldDB" id="A0A1L7U936"/>
<dbReference type="EMBL" id="FCQH01000019">
    <property type="protein sequence ID" value="CVL07224.1"/>
    <property type="molecule type" value="Genomic_DNA"/>
</dbReference>
<feature type="region of interest" description="Disordered" evidence="1">
    <location>
        <begin position="49"/>
        <end position="68"/>
    </location>
</feature>
<organism evidence="2 3">
    <name type="scientific">Fusarium mangiferae</name>
    <name type="common">Mango malformation disease fungus</name>
    <dbReference type="NCBI Taxonomy" id="192010"/>
    <lineage>
        <taxon>Eukaryota</taxon>
        <taxon>Fungi</taxon>
        <taxon>Dikarya</taxon>
        <taxon>Ascomycota</taxon>
        <taxon>Pezizomycotina</taxon>
        <taxon>Sordariomycetes</taxon>
        <taxon>Hypocreomycetidae</taxon>
        <taxon>Hypocreales</taxon>
        <taxon>Nectriaceae</taxon>
        <taxon>Fusarium</taxon>
        <taxon>Fusarium fujikuroi species complex</taxon>
    </lineage>
</organism>
<dbReference type="RefSeq" id="XP_041690362.1">
    <property type="nucleotide sequence ID" value="XM_041824930.1"/>
</dbReference>
<evidence type="ECO:0000256" key="1">
    <source>
        <dbReference type="SAM" id="MobiDB-lite"/>
    </source>
</evidence>
<dbReference type="VEuPathDB" id="FungiDB:FMAN_15337"/>
<reference evidence="3" key="1">
    <citation type="journal article" date="2016" name="Genome Biol. Evol.">
        <title>Comparative 'omics' of the Fusarium fujikuroi species complex highlights differences in genetic potential and metabolite synthesis.</title>
        <authorList>
            <person name="Niehaus E.-M."/>
            <person name="Muensterkoetter M."/>
            <person name="Proctor R.H."/>
            <person name="Brown D.W."/>
            <person name="Sharon A."/>
            <person name="Idan Y."/>
            <person name="Oren-Young L."/>
            <person name="Sieber C.M."/>
            <person name="Novak O."/>
            <person name="Pencik A."/>
            <person name="Tarkowska D."/>
            <person name="Hromadova K."/>
            <person name="Freeman S."/>
            <person name="Maymon M."/>
            <person name="Elazar M."/>
            <person name="Youssef S.A."/>
            <person name="El-Shabrawy E.S.M."/>
            <person name="Shalaby A.B.A."/>
            <person name="Houterman P."/>
            <person name="Brock N.L."/>
            <person name="Burkhardt I."/>
            <person name="Tsavkelova E.A."/>
            <person name="Dickschat J.S."/>
            <person name="Galuszka P."/>
            <person name="Gueldener U."/>
            <person name="Tudzynski B."/>
        </authorList>
    </citation>
    <scope>NUCLEOTIDE SEQUENCE [LARGE SCALE GENOMIC DNA]</scope>
    <source>
        <strain evidence="3">MRC7560</strain>
    </source>
</reference>
<dbReference type="GeneID" id="65094578"/>
<sequence>MADEKARTGNDALDLAVWQFAVVVRHGMVPQTSIDMLEDLLVQCRITPRSSLLPGPPSPRLLPSTTYSVGRLGGKEKIERRAVQHPHADMSLQAIITARTGAKDHGDS</sequence>